<name>A0ABR1AMM3_POLSC</name>
<dbReference type="InterPro" id="IPR036208">
    <property type="entry name" value="VHL_sf"/>
</dbReference>
<dbReference type="InterPro" id="IPR024053">
    <property type="entry name" value="VHL_beta_dom"/>
</dbReference>
<dbReference type="Gene3D" id="2.60.40.780">
    <property type="entry name" value="von Hippel-Lindau disease tumour suppressor, beta domain"/>
    <property type="match status" value="1"/>
</dbReference>
<evidence type="ECO:0000256" key="1">
    <source>
        <dbReference type="ARBA" id="ARBA00010057"/>
    </source>
</evidence>
<evidence type="ECO:0000259" key="2">
    <source>
        <dbReference type="Pfam" id="PF01847"/>
    </source>
</evidence>
<dbReference type="Pfam" id="PF01847">
    <property type="entry name" value="VHL"/>
    <property type="match status" value="1"/>
</dbReference>
<protein>
    <recommendedName>
        <fullName evidence="2">von Hippel-Lindau disease tumour suppressor beta domain-containing protein</fullName>
    </recommendedName>
</protein>
<accession>A0ABR1AMM3</accession>
<evidence type="ECO:0000313" key="3">
    <source>
        <dbReference type="EMBL" id="KAK6622527.1"/>
    </source>
</evidence>
<dbReference type="InterPro" id="IPR022772">
    <property type="entry name" value="VHL_tumour_suppress_b/a_dom"/>
</dbReference>
<proteinExistence type="inferred from homology"/>
<dbReference type="SUPFAM" id="SSF49468">
    <property type="entry name" value="VHL"/>
    <property type="match status" value="1"/>
</dbReference>
<dbReference type="Proteomes" id="UP001359485">
    <property type="component" value="Unassembled WGS sequence"/>
</dbReference>
<keyword evidence="4" id="KW-1185">Reference proteome</keyword>
<comment type="similarity">
    <text evidence="1">Belongs to the VHL family.</text>
</comment>
<comment type="caution">
    <text evidence="3">The sequence shown here is derived from an EMBL/GenBank/DDBJ whole genome shotgun (WGS) entry which is preliminary data.</text>
</comment>
<evidence type="ECO:0000313" key="4">
    <source>
        <dbReference type="Proteomes" id="UP001359485"/>
    </source>
</evidence>
<dbReference type="InterPro" id="IPR037140">
    <property type="entry name" value="VHL_beta_dom_sf"/>
</dbReference>
<sequence length="157" mass="18487">MLPIRSVNYTESAYVQFQNKTNRKVDILWVNYVGDLKKYGTLQPHESVNVDTYKTHPWIFIDPETGVKMKVGASTIFYPISNAEVVQRLRLNTQRTIRIPIPIRLPLFTLRQISLHSVFSMIKDISDIENLELPLILKQEILKFHQEKNEIISKYEW</sequence>
<feature type="domain" description="von Hippel-Lindau disease tumour suppressor beta" evidence="2">
    <location>
        <begin position="4"/>
        <end position="82"/>
    </location>
</feature>
<dbReference type="CDD" id="cd05468">
    <property type="entry name" value="pVHL"/>
    <property type="match status" value="1"/>
</dbReference>
<reference evidence="3 4" key="1">
    <citation type="submission" date="2023-09" db="EMBL/GenBank/DDBJ databases">
        <title>Genomes of two closely related lineages of the louse Polyplax serrata with different host specificities.</title>
        <authorList>
            <person name="Martinu J."/>
            <person name="Tarabai H."/>
            <person name="Stefka J."/>
            <person name="Hypsa V."/>
        </authorList>
    </citation>
    <scope>NUCLEOTIDE SEQUENCE [LARGE SCALE GENOMIC DNA]</scope>
    <source>
        <strain evidence="3">98ZLc_SE</strain>
    </source>
</reference>
<dbReference type="EMBL" id="JAWJWF010000047">
    <property type="protein sequence ID" value="KAK6622527.1"/>
    <property type="molecule type" value="Genomic_DNA"/>
</dbReference>
<organism evidence="3 4">
    <name type="scientific">Polyplax serrata</name>
    <name type="common">Common mouse louse</name>
    <dbReference type="NCBI Taxonomy" id="468196"/>
    <lineage>
        <taxon>Eukaryota</taxon>
        <taxon>Metazoa</taxon>
        <taxon>Ecdysozoa</taxon>
        <taxon>Arthropoda</taxon>
        <taxon>Hexapoda</taxon>
        <taxon>Insecta</taxon>
        <taxon>Pterygota</taxon>
        <taxon>Neoptera</taxon>
        <taxon>Paraneoptera</taxon>
        <taxon>Psocodea</taxon>
        <taxon>Troctomorpha</taxon>
        <taxon>Phthiraptera</taxon>
        <taxon>Anoplura</taxon>
        <taxon>Polyplacidae</taxon>
        <taxon>Polyplax</taxon>
    </lineage>
</organism>
<gene>
    <name evidence="3" type="ORF">RUM44_002339</name>
</gene>